<dbReference type="InterPro" id="IPR058942">
    <property type="entry name" value="AT3G52170-like"/>
</dbReference>
<dbReference type="EMBL" id="KK914240">
    <property type="protein sequence ID" value="KDP45061.1"/>
    <property type="molecule type" value="Genomic_DNA"/>
</dbReference>
<dbReference type="Pfam" id="PF25896">
    <property type="entry name" value="HTH_AT3G52170"/>
    <property type="match status" value="1"/>
</dbReference>
<dbReference type="STRING" id="180498.A0A067L9C3"/>
<feature type="region of interest" description="Disordered" evidence="1">
    <location>
        <begin position="134"/>
        <end position="159"/>
    </location>
</feature>
<evidence type="ECO:0000313" key="3">
    <source>
        <dbReference type="EMBL" id="KDP45061.1"/>
    </source>
</evidence>
<feature type="domain" description="AT3G52170-like helix-turn-helix" evidence="2">
    <location>
        <begin position="60"/>
        <end position="108"/>
    </location>
</feature>
<evidence type="ECO:0000313" key="4">
    <source>
        <dbReference type="Proteomes" id="UP000027138"/>
    </source>
</evidence>
<dbReference type="AlphaFoldDB" id="A0A067L9C3"/>
<evidence type="ECO:0000256" key="1">
    <source>
        <dbReference type="SAM" id="MobiDB-lite"/>
    </source>
</evidence>
<dbReference type="Proteomes" id="UP000027138">
    <property type="component" value="Unassembled WGS sequence"/>
</dbReference>
<sequence length="459" mass="50209">MLCPFSSFSDSFFKNYQVCMLRGGGGVWIMHAIKGGWARQTYALAKSNESAGRKTRVRRSKEERKEMVESFIKKYQSLNNGNFPSLRLTHKEVGGSFYTVREIVREIIQENRVLGPAKSLPFEQNADQLLEESPLGTISTHPGSSFSISTNGSPSESDQLLDTGEELYLISDRHYAKPEQLGFDNEQVINGRPVIVTNVEFDEINVAKAEVSEAKEPKKNAEEVAATRTEVTQMADVIVETFPLRPVTQLPDNLDETFSTLRDLSGTLVEKDVEKVPLGPGSVASNPDGMNLSNNSCLVDDKEEEKLAGPSLEGGSSLVNEKALETAADLPSGSSNLIATKDCVVHDTQVAIDVEVKSSHNDKAIAETKVFNAPNGTQTGSLNGNYGSINSSETVSQEEVTNNNKANVQPSGSSQKANNPKLDRINLKSWEGDSKKHAETNPLWGTIKSFVDAFVKFWS</sequence>
<evidence type="ECO:0000259" key="2">
    <source>
        <dbReference type="Pfam" id="PF25896"/>
    </source>
</evidence>
<feature type="region of interest" description="Disordered" evidence="1">
    <location>
        <begin position="376"/>
        <end position="421"/>
    </location>
</feature>
<accession>A0A067L9C3</accession>
<proteinExistence type="predicted"/>
<dbReference type="PANTHER" id="PTHR34568">
    <property type="entry name" value="RRM DOMAIN-CONTAINING PROTEIN"/>
    <property type="match status" value="1"/>
</dbReference>
<protein>
    <recommendedName>
        <fullName evidence="2">AT3G52170-like helix-turn-helix domain-containing protein</fullName>
    </recommendedName>
</protein>
<dbReference type="InterPro" id="IPR058941">
    <property type="entry name" value="HTH_AT3G52170-like"/>
</dbReference>
<organism evidence="3 4">
    <name type="scientific">Jatropha curcas</name>
    <name type="common">Barbados nut</name>
    <dbReference type="NCBI Taxonomy" id="180498"/>
    <lineage>
        <taxon>Eukaryota</taxon>
        <taxon>Viridiplantae</taxon>
        <taxon>Streptophyta</taxon>
        <taxon>Embryophyta</taxon>
        <taxon>Tracheophyta</taxon>
        <taxon>Spermatophyta</taxon>
        <taxon>Magnoliopsida</taxon>
        <taxon>eudicotyledons</taxon>
        <taxon>Gunneridae</taxon>
        <taxon>Pentapetalae</taxon>
        <taxon>rosids</taxon>
        <taxon>fabids</taxon>
        <taxon>Malpighiales</taxon>
        <taxon>Euphorbiaceae</taxon>
        <taxon>Crotonoideae</taxon>
        <taxon>Jatropheae</taxon>
        <taxon>Jatropha</taxon>
    </lineage>
</organism>
<dbReference type="OrthoDB" id="787154at2759"/>
<name>A0A067L9C3_JATCU</name>
<keyword evidence="4" id="KW-1185">Reference proteome</keyword>
<feature type="compositionally biased region" description="Polar residues" evidence="1">
    <location>
        <begin position="376"/>
        <end position="418"/>
    </location>
</feature>
<reference evidence="3 4" key="1">
    <citation type="journal article" date="2014" name="PLoS ONE">
        <title>Global Analysis of Gene Expression Profiles in Physic Nut (Jatropha curcas L.) Seedlings Exposed to Salt Stress.</title>
        <authorList>
            <person name="Zhang L."/>
            <person name="Zhang C."/>
            <person name="Wu P."/>
            <person name="Chen Y."/>
            <person name="Li M."/>
            <person name="Jiang H."/>
            <person name="Wu G."/>
        </authorList>
    </citation>
    <scope>NUCLEOTIDE SEQUENCE [LARGE SCALE GENOMIC DNA]</scope>
    <source>
        <strain evidence="4">cv. GZQX0401</strain>
        <tissue evidence="3">Young leaves</tissue>
    </source>
</reference>
<dbReference type="KEGG" id="jcu:105648523"/>
<dbReference type="PANTHER" id="PTHR34568:SF1">
    <property type="entry name" value="DNA BINDING PROTEIN"/>
    <property type="match status" value="1"/>
</dbReference>
<feature type="compositionally biased region" description="Polar residues" evidence="1">
    <location>
        <begin position="136"/>
        <end position="159"/>
    </location>
</feature>
<gene>
    <name evidence="3" type="ORF">JCGZ_01561</name>
</gene>